<gene>
    <name evidence="3" type="ORF">FMEXI_4813</name>
</gene>
<dbReference type="Pfam" id="PF09044">
    <property type="entry name" value="Kp4"/>
    <property type="match status" value="1"/>
</dbReference>
<feature type="signal peptide" evidence="1">
    <location>
        <begin position="1"/>
        <end position="16"/>
    </location>
</feature>
<reference evidence="3 4" key="1">
    <citation type="submission" date="2020-05" db="EMBL/GenBank/DDBJ databases">
        <title>Identification and distribution of gene clusters putatively required for synthesis of sphingolipid metabolism inhibitors in phylogenetically diverse species of the filamentous fungus Fusarium.</title>
        <authorList>
            <person name="Kim H.-S."/>
            <person name="Busman M."/>
            <person name="Brown D.W."/>
            <person name="Divon H."/>
            <person name="Uhlig S."/>
            <person name="Proctor R.H."/>
        </authorList>
    </citation>
    <scope>NUCLEOTIDE SEQUENCE [LARGE SCALE GENOMIC DNA]</scope>
    <source>
        <strain evidence="3 4">NRRL 53147</strain>
    </source>
</reference>
<accession>A0A8H5J3N1</accession>
<organism evidence="3 4">
    <name type="scientific">Fusarium mexicanum</name>
    <dbReference type="NCBI Taxonomy" id="751941"/>
    <lineage>
        <taxon>Eukaryota</taxon>
        <taxon>Fungi</taxon>
        <taxon>Dikarya</taxon>
        <taxon>Ascomycota</taxon>
        <taxon>Pezizomycotina</taxon>
        <taxon>Sordariomycetes</taxon>
        <taxon>Hypocreomycetidae</taxon>
        <taxon>Hypocreales</taxon>
        <taxon>Nectriaceae</taxon>
        <taxon>Fusarium</taxon>
        <taxon>Fusarium fujikuroi species complex</taxon>
    </lineage>
</organism>
<evidence type="ECO:0000313" key="4">
    <source>
        <dbReference type="Proteomes" id="UP000522262"/>
    </source>
</evidence>
<name>A0A8H5J3N1_9HYPO</name>
<dbReference type="SUPFAM" id="SSF55221">
    <property type="entry name" value="Yeast killer toxins"/>
    <property type="match status" value="1"/>
</dbReference>
<dbReference type="EMBL" id="JAAOAM010000099">
    <property type="protein sequence ID" value="KAF5548249.1"/>
    <property type="molecule type" value="Genomic_DNA"/>
</dbReference>
<dbReference type="AlphaFoldDB" id="A0A8H5J3N1"/>
<dbReference type="Proteomes" id="UP000522262">
    <property type="component" value="Unassembled WGS sequence"/>
</dbReference>
<dbReference type="GO" id="GO:0005576">
    <property type="term" value="C:extracellular region"/>
    <property type="evidence" value="ECO:0007669"/>
    <property type="project" value="InterPro"/>
</dbReference>
<sequence>MRFSSSIILFASTVAGLGINCRGSGLCNLSFGPSIQNIQDQIGNMIADGQGDRFFGDGAQVACTSGDAGNICAFFQSGASGTANDAFHYIQEIIDHGCKLCGSVPTQPGNNVANGQFTVNAYIKFVSGELKVLRTIFKEDYCYSSVVFFPLYTKRPPRARPNKDIFSFVKKRSS</sequence>
<dbReference type="InterPro" id="IPR011329">
    <property type="entry name" value="Killer_tox_Kp4/SMK"/>
</dbReference>
<evidence type="ECO:0000259" key="2">
    <source>
        <dbReference type="Pfam" id="PF09044"/>
    </source>
</evidence>
<feature type="domain" description="Killer toxin Kp4" evidence="2">
    <location>
        <begin position="8"/>
        <end position="121"/>
    </location>
</feature>
<dbReference type="Gene3D" id="3.30.430.10">
    <property type="entry name" value="Killer Toxin P4, subunit A"/>
    <property type="match status" value="1"/>
</dbReference>
<keyword evidence="1" id="KW-0732">Signal</keyword>
<comment type="caution">
    <text evidence="3">The sequence shown here is derived from an EMBL/GenBank/DDBJ whole genome shotgun (WGS) entry which is preliminary data.</text>
</comment>
<protein>
    <submittedName>
        <fullName evidence="3">Killer toxin Kp4 SMK-like core</fullName>
    </submittedName>
</protein>
<feature type="chain" id="PRO_5034286313" evidence="1">
    <location>
        <begin position="17"/>
        <end position="174"/>
    </location>
</feature>
<evidence type="ECO:0000313" key="3">
    <source>
        <dbReference type="EMBL" id="KAF5548249.1"/>
    </source>
</evidence>
<evidence type="ECO:0000256" key="1">
    <source>
        <dbReference type="SAM" id="SignalP"/>
    </source>
</evidence>
<proteinExistence type="predicted"/>
<dbReference type="InterPro" id="IPR015131">
    <property type="entry name" value="Killer_tox_Kp4"/>
</dbReference>
<keyword evidence="4" id="KW-1185">Reference proteome</keyword>